<dbReference type="InterPro" id="IPR021369">
    <property type="entry name" value="DUF2985"/>
</dbReference>
<proteinExistence type="predicted"/>
<feature type="region of interest" description="Disordered" evidence="1">
    <location>
        <begin position="25"/>
        <end position="49"/>
    </location>
</feature>
<sequence>MPYRLSHFHGLAVSEHSFLRKATLKAQSSMDTSTASSSTSPTIGRRRGASVAQSVVSATERVLESDLPRGFIAATAQATSNIPTIGEIRRGSIIQQGAVHSEGRERSSIRRPARERRGSGDVEAAGTIHEGGLVPFPLEEERTRISTHSYEQFHSEALYKNEGKEIIERLSTHQSVPVQMGATQHTSSVQRVYTSEFVPPPKLPWTTTTLNALRAFFKWFLTPFGFLVTIYGLNVVAWGGMLFLLLCNASPAMCHVRRNGVWIHDCNDIESPRRIWIEIDSQILNALFCVTGFGLAPWRFRDLYYLMRYRFTSERKHGLDKKLFWIRKLAGHHRNWFRLPGSDTIDQVTANAYLRSVSKECKVDTEAISDVRIPIPAARAPDEPLSGVRAPPTKMWKVDWFVWCQVWNTFFQICLCGFMWGMNRYERPSWSTGLFVALACGIAGAGGFMSFKEGRLVRRVEGMVPSLDAQDAVGVDQDAGETTSALQHARTEEASVHHLEAKVKQDVAV</sequence>
<feature type="compositionally biased region" description="Low complexity" evidence="1">
    <location>
        <begin position="28"/>
        <end position="42"/>
    </location>
</feature>
<dbReference type="PANTHER" id="PTHR35872:SF1">
    <property type="entry name" value="ALPHA-L-RHAMNOSIDASE C"/>
    <property type="match status" value="1"/>
</dbReference>
<accession>A0A139HJI5</accession>
<keyword evidence="2" id="KW-0812">Transmembrane</keyword>
<gene>
    <name evidence="3" type="ORF">AC578_4172</name>
</gene>
<protein>
    <submittedName>
        <fullName evidence="3">Uncharacterized protein</fullName>
    </submittedName>
</protein>
<evidence type="ECO:0000256" key="2">
    <source>
        <dbReference type="SAM" id="Phobius"/>
    </source>
</evidence>
<reference evidence="3 4" key="1">
    <citation type="submission" date="2015-07" db="EMBL/GenBank/DDBJ databases">
        <title>Comparative genomics of the Sigatoka disease complex on banana suggests a link between parallel evolutionary changes in Pseudocercospora fijiensis and Pseudocercospora eumusae and increased virulence on the banana host.</title>
        <authorList>
            <person name="Chang T.-C."/>
            <person name="Salvucci A."/>
            <person name="Crous P.W."/>
            <person name="Stergiopoulos I."/>
        </authorList>
    </citation>
    <scope>NUCLEOTIDE SEQUENCE [LARGE SCALE GENOMIC DNA]</scope>
    <source>
        <strain evidence="3 4">CBS 114824</strain>
    </source>
</reference>
<evidence type="ECO:0000313" key="3">
    <source>
        <dbReference type="EMBL" id="KXT02519.1"/>
    </source>
</evidence>
<organism evidence="3 4">
    <name type="scientific">Pseudocercospora eumusae</name>
    <dbReference type="NCBI Taxonomy" id="321146"/>
    <lineage>
        <taxon>Eukaryota</taxon>
        <taxon>Fungi</taxon>
        <taxon>Dikarya</taxon>
        <taxon>Ascomycota</taxon>
        <taxon>Pezizomycotina</taxon>
        <taxon>Dothideomycetes</taxon>
        <taxon>Dothideomycetidae</taxon>
        <taxon>Mycosphaerellales</taxon>
        <taxon>Mycosphaerellaceae</taxon>
        <taxon>Pseudocercospora</taxon>
    </lineage>
</organism>
<name>A0A139HJI5_9PEZI</name>
<evidence type="ECO:0000313" key="4">
    <source>
        <dbReference type="Proteomes" id="UP000070133"/>
    </source>
</evidence>
<keyword evidence="2" id="KW-0472">Membrane</keyword>
<feature type="transmembrane region" description="Helical" evidence="2">
    <location>
        <begin position="224"/>
        <end position="246"/>
    </location>
</feature>
<dbReference type="STRING" id="321146.A0A139HJI5"/>
<dbReference type="AlphaFoldDB" id="A0A139HJI5"/>
<dbReference type="Proteomes" id="UP000070133">
    <property type="component" value="Unassembled WGS sequence"/>
</dbReference>
<dbReference type="Pfam" id="PF11204">
    <property type="entry name" value="DUF2985"/>
    <property type="match status" value="1"/>
</dbReference>
<dbReference type="PANTHER" id="PTHR35872">
    <property type="entry name" value="INTEGRAL MEMBRANE PROTEIN (AFU_ORTHOLOGUE AFUA_5G07110)"/>
    <property type="match status" value="1"/>
</dbReference>
<keyword evidence="4" id="KW-1185">Reference proteome</keyword>
<evidence type="ECO:0000256" key="1">
    <source>
        <dbReference type="SAM" id="MobiDB-lite"/>
    </source>
</evidence>
<dbReference type="OrthoDB" id="6407410at2759"/>
<keyword evidence="2" id="KW-1133">Transmembrane helix</keyword>
<feature type="transmembrane region" description="Helical" evidence="2">
    <location>
        <begin position="432"/>
        <end position="451"/>
    </location>
</feature>
<feature type="transmembrane region" description="Helical" evidence="2">
    <location>
        <begin position="400"/>
        <end position="420"/>
    </location>
</feature>
<dbReference type="EMBL" id="LFZN01000041">
    <property type="protein sequence ID" value="KXT02519.1"/>
    <property type="molecule type" value="Genomic_DNA"/>
</dbReference>
<comment type="caution">
    <text evidence="3">The sequence shown here is derived from an EMBL/GenBank/DDBJ whole genome shotgun (WGS) entry which is preliminary data.</text>
</comment>
<feature type="region of interest" description="Disordered" evidence="1">
    <location>
        <begin position="94"/>
        <end position="126"/>
    </location>
</feature>